<dbReference type="RefSeq" id="WP_002584185.1">
    <property type="nucleotide sequence ID" value="NZ_KB850978.1"/>
</dbReference>
<gene>
    <name evidence="2" type="ORF">HMPREF1090_03299</name>
</gene>
<organism evidence="2 3">
    <name type="scientific">[Clostridium] clostridioforme 90A8</name>
    <dbReference type="NCBI Taxonomy" id="999408"/>
    <lineage>
        <taxon>Bacteria</taxon>
        <taxon>Bacillati</taxon>
        <taxon>Bacillota</taxon>
        <taxon>Clostridia</taxon>
        <taxon>Lachnospirales</taxon>
        <taxon>Lachnospiraceae</taxon>
        <taxon>Enterocloster</taxon>
    </lineage>
</organism>
<evidence type="ECO:0000313" key="3">
    <source>
        <dbReference type="Proteomes" id="UP000013085"/>
    </source>
</evidence>
<evidence type="ECO:0000313" key="2">
    <source>
        <dbReference type="EMBL" id="ENZ13018.1"/>
    </source>
</evidence>
<dbReference type="HOGENOM" id="CLU_201674_0_0_9"/>
<comment type="caution">
    <text evidence="2">The sequence shown here is derived from an EMBL/GenBank/DDBJ whole genome shotgun (WGS) entry which is preliminary data.</text>
</comment>
<keyword evidence="1" id="KW-0812">Transmembrane</keyword>
<keyword evidence="1" id="KW-1133">Transmembrane helix</keyword>
<evidence type="ECO:0000256" key="1">
    <source>
        <dbReference type="SAM" id="Phobius"/>
    </source>
</evidence>
<dbReference type="Proteomes" id="UP000013085">
    <property type="component" value="Unassembled WGS sequence"/>
</dbReference>
<dbReference type="AlphaFoldDB" id="A0A0E2H969"/>
<sequence>MMFPGRKAMNMERVYKTMRNTGAGCIALGVIIAVTGLTVGIISIVNGALLLKRKSEIEF</sequence>
<dbReference type="PATRIC" id="fig|999408.3.peg.3569"/>
<name>A0A0E2H969_9FIRM</name>
<protein>
    <submittedName>
        <fullName evidence="2">Uncharacterized protein</fullName>
    </submittedName>
</protein>
<keyword evidence="1" id="KW-0472">Membrane</keyword>
<dbReference type="EMBL" id="AGYR01000036">
    <property type="protein sequence ID" value="ENZ13018.1"/>
    <property type="molecule type" value="Genomic_DNA"/>
</dbReference>
<proteinExistence type="predicted"/>
<dbReference type="GeneID" id="57964406"/>
<reference evidence="2 3" key="1">
    <citation type="submission" date="2013-01" db="EMBL/GenBank/DDBJ databases">
        <title>The Genome Sequence of Clostridium clostridioforme 90A8.</title>
        <authorList>
            <consortium name="The Broad Institute Genome Sequencing Platform"/>
            <person name="Earl A."/>
            <person name="Ward D."/>
            <person name="Feldgarden M."/>
            <person name="Gevers D."/>
            <person name="Courvalin P."/>
            <person name="Lambert T."/>
            <person name="Walker B."/>
            <person name="Young S.K."/>
            <person name="Zeng Q."/>
            <person name="Gargeya S."/>
            <person name="Fitzgerald M."/>
            <person name="Haas B."/>
            <person name="Abouelleil A."/>
            <person name="Alvarado L."/>
            <person name="Arachchi H.M."/>
            <person name="Berlin A.M."/>
            <person name="Chapman S.B."/>
            <person name="Dewar J."/>
            <person name="Goldberg J."/>
            <person name="Griggs A."/>
            <person name="Gujja S."/>
            <person name="Hansen M."/>
            <person name="Howarth C."/>
            <person name="Imamovic A."/>
            <person name="Larimer J."/>
            <person name="McCowan C."/>
            <person name="Murphy C."/>
            <person name="Neiman D."/>
            <person name="Pearson M."/>
            <person name="Priest M."/>
            <person name="Roberts A."/>
            <person name="Saif S."/>
            <person name="Shea T."/>
            <person name="Sisk P."/>
            <person name="Sykes S."/>
            <person name="Wortman J."/>
            <person name="Nusbaum C."/>
            <person name="Birren B."/>
        </authorList>
    </citation>
    <scope>NUCLEOTIDE SEQUENCE [LARGE SCALE GENOMIC DNA]</scope>
    <source>
        <strain evidence="2 3">90A8</strain>
    </source>
</reference>
<feature type="transmembrane region" description="Helical" evidence="1">
    <location>
        <begin position="21"/>
        <end position="45"/>
    </location>
</feature>
<accession>A0A0E2H969</accession>